<evidence type="ECO:0000313" key="3">
    <source>
        <dbReference type="Proteomes" id="UP000198765"/>
    </source>
</evidence>
<feature type="region of interest" description="Disordered" evidence="1">
    <location>
        <begin position="660"/>
        <end position="686"/>
    </location>
</feature>
<gene>
    <name evidence="2" type="ORF">GA0070621_4580</name>
</gene>
<protein>
    <submittedName>
        <fullName evidence="2">Type I restriction enzyme R protein N terminus (HSDR_N)</fullName>
    </submittedName>
</protein>
<name>A0A1A9A9L9_9ACTN</name>
<dbReference type="Gene3D" id="3.30.565.10">
    <property type="entry name" value="Histidine kinase-like ATPase, C-terminal domain"/>
    <property type="match status" value="1"/>
</dbReference>
<keyword evidence="3" id="KW-1185">Reference proteome</keyword>
<dbReference type="PATRIC" id="fig|299146.4.peg.4730"/>
<dbReference type="OrthoDB" id="8765545at2"/>
<dbReference type="EMBL" id="LT594324">
    <property type="protein sequence ID" value="SBT52867.1"/>
    <property type="molecule type" value="Genomic_DNA"/>
</dbReference>
<dbReference type="InterPro" id="IPR011856">
    <property type="entry name" value="tRNA_endonuc-like_dom_sf"/>
</dbReference>
<dbReference type="AlphaFoldDB" id="A0A1A9A9L9"/>
<evidence type="ECO:0000313" key="2">
    <source>
        <dbReference type="EMBL" id="SBT52867.1"/>
    </source>
</evidence>
<dbReference type="InterPro" id="IPR036890">
    <property type="entry name" value="HATPase_C_sf"/>
</dbReference>
<organism evidence="2 3">
    <name type="scientific">Micromonospora narathiwatensis</name>
    <dbReference type="NCBI Taxonomy" id="299146"/>
    <lineage>
        <taxon>Bacteria</taxon>
        <taxon>Bacillati</taxon>
        <taxon>Actinomycetota</taxon>
        <taxon>Actinomycetes</taxon>
        <taxon>Micromonosporales</taxon>
        <taxon>Micromonosporaceae</taxon>
        <taxon>Micromonospora</taxon>
    </lineage>
</organism>
<sequence length="686" mass="77964">MRLFVSASTREVTTLPEVHLTVGESKIKQFLNKKPLETVEELIWNCLDADARTVSIELERNPAGALSGIVITDDGHGFSFDEANEYFPEYGDTWKKKIRASRTRNRILHGRNGEGRLFALSLGPDPTWESVAGSGDDRTRTRVRGNRLRPLVWNIDLMDAAGGSPGTQFRVRIPDERRLRSLEPESAVPRLTARLSFYLLAYPEVTITYDGYTLDPRDVIEQEVDLALELPPEYASDPNPPKVRFVEWKERVADQKLLICNGRGEGLLDYGSPYSYSILSFTPYLIAERFNELSPREVHMIPMADASLLHSAILAVRRHVTQRQREISSNVVSQLQDEGIYPYDGKDLSETEEAERQTFDLVVTVARSALANKLVPRKFQVELIRAALENDPSDLHAILDNVLALSDEERADLTQLIKDTHLAHVISSAKTVVDRLNFISALRNVLADTEKRNALREIDQLHPMIASNLWLFGEEWHFSQTEQGLTSVLAQHLSRLGQDVALENRLQSVKRDDGRSGRVDIVMFRGIGDEHHTQRLVVELKRPSLRVGSEELEQVKSYARAIVRDPQYKHGKGKWKFVLVTYDIAPEIEYDIRQEDREPGHADKQRDYDLWVLTWGQIFDDAERKLRFFQKRLNYEATEERAHGSLAKLTEEYGIGLSRKRNEQAASGNTNGVVPGQARRIGTAID</sequence>
<evidence type="ECO:0000256" key="1">
    <source>
        <dbReference type="SAM" id="MobiDB-lite"/>
    </source>
</evidence>
<dbReference type="Proteomes" id="UP000198765">
    <property type="component" value="Chromosome I"/>
</dbReference>
<dbReference type="Pfam" id="PF13589">
    <property type="entry name" value="HATPase_c_3"/>
    <property type="match status" value="1"/>
</dbReference>
<reference evidence="2 3" key="1">
    <citation type="submission" date="2016-06" db="EMBL/GenBank/DDBJ databases">
        <authorList>
            <person name="Kjaerup R.B."/>
            <person name="Dalgaard T.S."/>
            <person name="Juul-Madsen H.R."/>
        </authorList>
    </citation>
    <scope>NUCLEOTIDE SEQUENCE [LARGE SCALE GENOMIC DNA]</scope>
    <source>
        <strain evidence="2 3">DSM 45248</strain>
    </source>
</reference>
<dbReference type="GO" id="GO:0003676">
    <property type="term" value="F:nucleic acid binding"/>
    <property type="evidence" value="ECO:0007669"/>
    <property type="project" value="InterPro"/>
</dbReference>
<proteinExistence type="predicted"/>
<dbReference type="Gene3D" id="3.40.1350.10">
    <property type="match status" value="1"/>
</dbReference>
<accession>A0A1A9A9L9</accession>
<dbReference type="SUPFAM" id="SSF55874">
    <property type="entry name" value="ATPase domain of HSP90 chaperone/DNA topoisomerase II/histidine kinase"/>
    <property type="match status" value="1"/>
</dbReference>